<evidence type="ECO:0000256" key="1">
    <source>
        <dbReference type="SAM" id="MobiDB-lite"/>
    </source>
</evidence>
<keyword evidence="4" id="KW-1185">Reference proteome</keyword>
<evidence type="ECO:0000313" key="4">
    <source>
        <dbReference type="Proteomes" id="UP000192578"/>
    </source>
</evidence>
<feature type="compositionally biased region" description="Low complexity" evidence="1">
    <location>
        <begin position="124"/>
        <end position="157"/>
    </location>
</feature>
<feature type="compositionally biased region" description="Basic and acidic residues" evidence="1">
    <location>
        <begin position="206"/>
        <end position="224"/>
    </location>
</feature>
<dbReference type="Proteomes" id="UP000192578">
    <property type="component" value="Unassembled WGS sequence"/>
</dbReference>
<proteinExistence type="predicted"/>
<evidence type="ECO:0000313" key="3">
    <source>
        <dbReference type="EMBL" id="OQV24768.1"/>
    </source>
</evidence>
<feature type="compositionally biased region" description="Low complexity" evidence="1">
    <location>
        <begin position="178"/>
        <end position="199"/>
    </location>
</feature>
<sequence>MSTGRVPPLLALTLLYLVLYTASSVRAASSDFSNVGGSFSNGGRFSGNAQVAGSSNHFSSSSSSATRTNLPNSAHFGDIGSDPFGSDDTFDTSLSSRRAGTSGSSNSNNNNNNGNPDPFGFEKGNAGPSSGFSSSSGNRGSSGNSDNGDTINNGRVTTTRRRTVSRDSDSMRDSNGFDDGSSSSSSGSRSRGTTTDRSSFNGDSSNGDHDLRPSSSRDRPECTDCRIVTMPPTTTTTKKGWLATLFGRRR</sequence>
<protein>
    <submittedName>
        <fullName evidence="3">Uncharacterized protein</fullName>
    </submittedName>
</protein>
<reference evidence="4" key="1">
    <citation type="submission" date="2017-01" db="EMBL/GenBank/DDBJ databases">
        <title>Comparative genomics of anhydrobiosis in the tardigrade Hypsibius dujardini.</title>
        <authorList>
            <person name="Yoshida Y."/>
            <person name="Koutsovoulos G."/>
            <person name="Laetsch D."/>
            <person name="Stevens L."/>
            <person name="Kumar S."/>
            <person name="Horikawa D."/>
            <person name="Ishino K."/>
            <person name="Komine S."/>
            <person name="Tomita M."/>
            <person name="Blaxter M."/>
            <person name="Arakawa K."/>
        </authorList>
    </citation>
    <scope>NUCLEOTIDE SEQUENCE [LARGE SCALE GENOMIC DNA]</scope>
    <source>
        <strain evidence="4">Z151</strain>
    </source>
</reference>
<feature type="signal peptide" evidence="2">
    <location>
        <begin position="1"/>
        <end position="27"/>
    </location>
</feature>
<feature type="chain" id="PRO_5012212928" evidence="2">
    <location>
        <begin position="28"/>
        <end position="250"/>
    </location>
</feature>
<feature type="region of interest" description="Disordered" evidence="1">
    <location>
        <begin position="51"/>
        <end position="233"/>
    </location>
</feature>
<dbReference type="EMBL" id="MTYJ01000005">
    <property type="protein sequence ID" value="OQV24768.1"/>
    <property type="molecule type" value="Genomic_DNA"/>
</dbReference>
<feature type="compositionally biased region" description="Low complexity" evidence="1">
    <location>
        <begin position="51"/>
        <end position="64"/>
    </location>
</feature>
<feature type="compositionally biased region" description="Low complexity" evidence="1">
    <location>
        <begin position="102"/>
        <end position="115"/>
    </location>
</feature>
<name>A0A1W0XBK7_HYPEX</name>
<dbReference type="AlphaFoldDB" id="A0A1W0XBK7"/>
<feature type="compositionally biased region" description="Polar residues" evidence="1">
    <location>
        <begin position="91"/>
        <end position="101"/>
    </location>
</feature>
<organism evidence="3 4">
    <name type="scientific">Hypsibius exemplaris</name>
    <name type="common">Freshwater tardigrade</name>
    <dbReference type="NCBI Taxonomy" id="2072580"/>
    <lineage>
        <taxon>Eukaryota</taxon>
        <taxon>Metazoa</taxon>
        <taxon>Ecdysozoa</taxon>
        <taxon>Tardigrada</taxon>
        <taxon>Eutardigrada</taxon>
        <taxon>Parachela</taxon>
        <taxon>Hypsibioidea</taxon>
        <taxon>Hypsibiidae</taxon>
        <taxon>Hypsibius</taxon>
    </lineage>
</organism>
<gene>
    <name evidence="3" type="ORF">BV898_01359</name>
</gene>
<keyword evidence="2" id="KW-0732">Signal</keyword>
<accession>A0A1W0XBK7</accession>
<evidence type="ECO:0000256" key="2">
    <source>
        <dbReference type="SAM" id="SignalP"/>
    </source>
</evidence>
<comment type="caution">
    <text evidence="3">The sequence shown here is derived from an EMBL/GenBank/DDBJ whole genome shotgun (WGS) entry which is preliminary data.</text>
</comment>